<sequence>MHAIVARLGGELYGGGRRAVIPGPGHSRQDRSISLLLSPSGKVRVHAFSDHDWREVMDWLKANGLVSSEHRLLGGPTPELTYTPVPTEMQRTSVARSLWSQGLPVTGTVSECWLRMARKIARPLASAVLRHARDVPYRVYDPKFASGSHAFLAKVTQRDGEHTGTEITYLTPTGRKAIHLRIPRKLVGSKPPGASVHIDPVATEMVVAEGVTSALSASQYFDLPCHALLGVKSFPSWRPPAGVRHVVIAAEPGGAGEKFSGLLQVALLREGYRCRREFPPEGLSDFNAFYGGGG</sequence>
<feature type="domain" description="Toprim" evidence="1">
    <location>
        <begin position="205"/>
        <end position="287"/>
    </location>
</feature>
<reference evidence="4" key="1">
    <citation type="submission" date="2010-12" db="EMBL/GenBank/DDBJ databases">
        <title>Complete sequence of plasmid 2 of Asticcacaulis excentricus CB 48.</title>
        <authorList>
            <consortium name="US DOE Joint Genome Institute"/>
            <person name="Lucas S."/>
            <person name="Copeland A."/>
            <person name="Lapidus A."/>
            <person name="Cheng J.-F."/>
            <person name="Bruce D."/>
            <person name="Goodwin L."/>
            <person name="Pitluck S."/>
            <person name="Teshima H."/>
            <person name="Davenport K."/>
            <person name="Detter J.C."/>
            <person name="Han C."/>
            <person name="Tapia R."/>
            <person name="Land M."/>
            <person name="Hauser L."/>
            <person name="Jeffries C."/>
            <person name="Kyrpides N."/>
            <person name="Ivanova N."/>
            <person name="Ovchinnikova G."/>
            <person name="Brun Y.V."/>
            <person name="Woyke T."/>
        </authorList>
    </citation>
    <scope>NUCLEOTIDE SEQUENCE [LARGE SCALE GENOMIC DNA]</scope>
    <source>
        <strain evidence="4">ATCC 15261 / DSM 4724 / KCTC 12464 / NCIMB 9791 / VKM B-1370 / CB 48</strain>
        <plasmid evidence="4">pASTEX02</plasmid>
    </source>
</reference>
<evidence type="ECO:0008006" key="5">
    <source>
        <dbReference type="Google" id="ProtNLM"/>
    </source>
</evidence>
<keyword evidence="4" id="KW-1185">Reference proteome</keyword>
<protein>
    <recommendedName>
        <fullName evidence="5">Virulence-associated protein E</fullName>
    </recommendedName>
</protein>
<dbReference type="InterPro" id="IPR006171">
    <property type="entry name" value="TOPRIM_dom"/>
</dbReference>
<accession>E8RVW2</accession>
<dbReference type="Proteomes" id="UP000001492">
    <property type="component" value="Plasmid pASTEX02"/>
</dbReference>
<feature type="domain" description="DUF7146" evidence="2">
    <location>
        <begin position="91"/>
        <end position="194"/>
    </location>
</feature>
<geneLocation type="plasmid" evidence="3 4">
    <name>pASTEX02</name>
</geneLocation>
<evidence type="ECO:0000259" key="2">
    <source>
        <dbReference type="Pfam" id="PF23639"/>
    </source>
</evidence>
<dbReference type="AlphaFoldDB" id="E8RVW2"/>
<keyword evidence="3" id="KW-0614">Plasmid</keyword>
<dbReference type="Pfam" id="PF13362">
    <property type="entry name" value="Toprim_3"/>
    <property type="match status" value="1"/>
</dbReference>
<evidence type="ECO:0000259" key="1">
    <source>
        <dbReference type="Pfam" id="PF13362"/>
    </source>
</evidence>
<proteinExistence type="predicted"/>
<evidence type="ECO:0000313" key="4">
    <source>
        <dbReference type="Proteomes" id="UP000001492"/>
    </source>
</evidence>
<dbReference type="InterPro" id="IPR055570">
    <property type="entry name" value="DUF7146"/>
</dbReference>
<dbReference type="KEGG" id="aex:Astex_3774"/>
<dbReference type="EMBL" id="CP002398">
    <property type="protein sequence ID" value="ADU15384.1"/>
    <property type="molecule type" value="Genomic_DNA"/>
</dbReference>
<dbReference type="HOGENOM" id="CLU_059689_2_0_5"/>
<dbReference type="Pfam" id="PF23639">
    <property type="entry name" value="DUF7146"/>
    <property type="match status" value="1"/>
</dbReference>
<name>E8RVW2_ASTEC</name>
<gene>
    <name evidence="3" type="ordered locus">Astex_3774</name>
</gene>
<organism evidence="3 4">
    <name type="scientific">Asticcacaulis excentricus (strain ATCC 15261 / DSM 4724 / KCTC 12464 / NCIMB 9791 / VKM B-1370 / CB 48)</name>
    <dbReference type="NCBI Taxonomy" id="573065"/>
    <lineage>
        <taxon>Bacteria</taxon>
        <taxon>Pseudomonadati</taxon>
        <taxon>Pseudomonadota</taxon>
        <taxon>Alphaproteobacteria</taxon>
        <taxon>Caulobacterales</taxon>
        <taxon>Caulobacteraceae</taxon>
        <taxon>Asticcacaulis</taxon>
    </lineage>
</organism>
<evidence type="ECO:0000313" key="3">
    <source>
        <dbReference type="EMBL" id="ADU15384.1"/>
    </source>
</evidence>